<dbReference type="InterPro" id="IPR003760">
    <property type="entry name" value="PnrA-like"/>
</dbReference>
<accession>A0A024P8J7</accession>
<reference evidence="9" key="1">
    <citation type="submission" date="2014-03" db="EMBL/GenBank/DDBJ databases">
        <authorList>
            <person name="Urmite Genomes U."/>
        </authorList>
    </citation>
    <scope>NUCLEOTIDE SEQUENCE [LARGE SCALE GENOMIC DNA]</scope>
    <source>
        <strain evidence="9">HD-03</strain>
    </source>
</reference>
<comment type="caution">
    <text evidence="8">The sequence shown here is derived from an EMBL/GenBank/DDBJ whole genome shotgun (WGS) entry which is preliminary data.</text>
</comment>
<keyword evidence="6" id="KW-0449">Lipoprotein</keyword>
<feature type="domain" description="ABC transporter substrate-binding protein PnrA-like" evidence="7">
    <location>
        <begin position="39"/>
        <end position="294"/>
    </location>
</feature>
<evidence type="ECO:0000256" key="6">
    <source>
        <dbReference type="ARBA" id="ARBA00023288"/>
    </source>
</evidence>
<evidence type="ECO:0000256" key="1">
    <source>
        <dbReference type="ARBA" id="ARBA00004193"/>
    </source>
</evidence>
<dbReference type="InterPro" id="IPR050957">
    <property type="entry name" value="BMP_lipoprotein"/>
</dbReference>
<keyword evidence="4" id="KW-0732">Signal</keyword>
<dbReference type="InterPro" id="IPR028082">
    <property type="entry name" value="Peripla_BP_I"/>
</dbReference>
<evidence type="ECO:0000256" key="2">
    <source>
        <dbReference type="ARBA" id="ARBA00008610"/>
    </source>
</evidence>
<dbReference type="GO" id="GO:0005886">
    <property type="term" value="C:plasma membrane"/>
    <property type="evidence" value="ECO:0007669"/>
    <property type="project" value="UniProtKB-SubCell"/>
</dbReference>
<evidence type="ECO:0000256" key="4">
    <source>
        <dbReference type="ARBA" id="ARBA00022729"/>
    </source>
</evidence>
<reference evidence="8 9" key="2">
    <citation type="submission" date="2014-05" db="EMBL/GenBank/DDBJ databases">
        <title>Draft genome sequence of Halobacillus karajensis HK-03.</title>
        <authorList>
            <person name="Khelaifia S."/>
            <person name="Croce O."/>
            <person name="Lagier J.C."/>
            <person name="Raoult D."/>
        </authorList>
    </citation>
    <scope>NUCLEOTIDE SEQUENCE [LARGE SCALE GENOMIC DNA]</scope>
    <source>
        <strain evidence="8 9">HD-03</strain>
    </source>
</reference>
<evidence type="ECO:0000313" key="9">
    <source>
        <dbReference type="Proteomes" id="UP000028868"/>
    </source>
</evidence>
<dbReference type="Pfam" id="PF02608">
    <property type="entry name" value="Bmp"/>
    <property type="match status" value="1"/>
</dbReference>
<dbReference type="CDD" id="cd06354">
    <property type="entry name" value="PBP1_PrnA-like"/>
    <property type="match status" value="1"/>
</dbReference>
<dbReference type="PANTHER" id="PTHR34296">
    <property type="entry name" value="TRANSCRIPTIONAL ACTIVATOR PROTEIN MED"/>
    <property type="match status" value="1"/>
</dbReference>
<sequence length="315" mass="34276">MKHLYIPFVFLSIVIGLAGCVNSETKTNTGDPVSAGLIVTDSGLGDDSFSDSAFQGLEQARDELGITFDYREPFDQDYEKHARNLLEQDHDVIIGLGYNSQVAIEKLAKEYPEQSFVMIDAISELENVTSITFKEDEGSYLIGLIAGMKTETNTVGFIGGEEIPVVERFEEGFKEGVKEANPEAHVLSEYSGTFDDDDQGASITKAMVEENADFVFPAAGFTGIGVLKEAQRQGIHAFGVDSDQFFVAEEAVVSSMLKNVNVALYNVMKQLDEGEKLDGGAQSLGIDEDGVGLAPIRLIEWTSEEQELLNDATGQ</sequence>
<dbReference type="SUPFAM" id="SSF53822">
    <property type="entry name" value="Periplasmic binding protein-like I"/>
    <property type="match status" value="1"/>
</dbReference>
<proteinExistence type="inferred from homology"/>
<protein>
    <submittedName>
        <fullName evidence="8">Purine nucleoside receptor A</fullName>
    </submittedName>
</protein>
<dbReference type="EMBL" id="CCDI010000006">
    <property type="protein sequence ID" value="CDQ25459.1"/>
    <property type="molecule type" value="Genomic_DNA"/>
</dbReference>
<evidence type="ECO:0000256" key="3">
    <source>
        <dbReference type="ARBA" id="ARBA00022475"/>
    </source>
</evidence>
<keyword evidence="3" id="KW-1003">Cell membrane</keyword>
<name>A0A024P8J7_9BACI</name>
<keyword evidence="5" id="KW-0472">Membrane</keyword>
<gene>
    <name evidence="8" type="primary">tmpC_2</name>
    <name evidence="8" type="ORF">BN983_03805</name>
</gene>
<keyword evidence="8" id="KW-0675">Receptor</keyword>
<evidence type="ECO:0000256" key="5">
    <source>
        <dbReference type="ARBA" id="ARBA00023136"/>
    </source>
</evidence>
<dbReference type="Proteomes" id="UP000028868">
    <property type="component" value="Unassembled WGS sequence"/>
</dbReference>
<dbReference type="PANTHER" id="PTHR34296:SF2">
    <property type="entry name" value="ABC TRANSPORTER GUANOSINE-BINDING PROTEIN NUPN"/>
    <property type="match status" value="1"/>
</dbReference>
<dbReference type="PROSITE" id="PS51257">
    <property type="entry name" value="PROKAR_LIPOPROTEIN"/>
    <property type="match status" value="1"/>
</dbReference>
<evidence type="ECO:0000259" key="7">
    <source>
        <dbReference type="Pfam" id="PF02608"/>
    </source>
</evidence>
<organism evidence="8 9">
    <name type="scientific">Halobacillus karajensis</name>
    <dbReference type="NCBI Taxonomy" id="195088"/>
    <lineage>
        <taxon>Bacteria</taxon>
        <taxon>Bacillati</taxon>
        <taxon>Bacillota</taxon>
        <taxon>Bacilli</taxon>
        <taxon>Bacillales</taxon>
        <taxon>Bacillaceae</taxon>
        <taxon>Halobacillus</taxon>
    </lineage>
</organism>
<dbReference type="AlphaFoldDB" id="A0A024P8J7"/>
<keyword evidence="9" id="KW-1185">Reference proteome</keyword>
<dbReference type="RefSeq" id="WP_035511196.1">
    <property type="nucleotide sequence ID" value="NZ_CCDH010000006.1"/>
</dbReference>
<dbReference type="Gene3D" id="3.40.50.2300">
    <property type="match status" value="2"/>
</dbReference>
<comment type="subcellular location">
    <subcellularLocation>
        <location evidence="1">Cell membrane</location>
        <topology evidence="1">Lipid-anchor</topology>
    </subcellularLocation>
</comment>
<comment type="similarity">
    <text evidence="2">Belongs to the BMP lipoprotein family.</text>
</comment>
<dbReference type="OrthoDB" id="9784230at2"/>
<evidence type="ECO:0000313" key="8">
    <source>
        <dbReference type="EMBL" id="CDQ25459.1"/>
    </source>
</evidence>